<feature type="compositionally biased region" description="Acidic residues" evidence="1">
    <location>
        <begin position="1"/>
        <end position="16"/>
    </location>
</feature>
<feature type="domain" description="Coenzyme Q-binding protein COQ10 START" evidence="2">
    <location>
        <begin position="54"/>
        <end position="205"/>
    </location>
</feature>
<organism evidence="3 4">
    <name type="scientific">Genlisea aurea</name>
    <dbReference type="NCBI Taxonomy" id="192259"/>
    <lineage>
        <taxon>Eukaryota</taxon>
        <taxon>Viridiplantae</taxon>
        <taxon>Streptophyta</taxon>
        <taxon>Embryophyta</taxon>
        <taxon>Tracheophyta</taxon>
        <taxon>Spermatophyta</taxon>
        <taxon>Magnoliopsida</taxon>
        <taxon>eudicotyledons</taxon>
        <taxon>Gunneridae</taxon>
        <taxon>Pentapetalae</taxon>
        <taxon>asterids</taxon>
        <taxon>lamiids</taxon>
        <taxon>Lamiales</taxon>
        <taxon>Lentibulariaceae</taxon>
        <taxon>Genlisea</taxon>
    </lineage>
</organism>
<dbReference type="PANTHER" id="PTHR34060">
    <property type="entry name" value="POLYKETIDE CYCLASE / DEHYDRASE AND LIPID TRANSPORT PROTEIN"/>
    <property type="match status" value="1"/>
</dbReference>
<dbReference type="SUPFAM" id="SSF55961">
    <property type="entry name" value="Bet v1-like"/>
    <property type="match status" value="1"/>
</dbReference>
<accession>S8D127</accession>
<reference evidence="3 4" key="1">
    <citation type="journal article" date="2013" name="BMC Genomics">
        <title>The miniature genome of a carnivorous plant Genlisea aurea contains a low number of genes and short non-coding sequences.</title>
        <authorList>
            <person name="Leushkin E.V."/>
            <person name="Sutormin R.A."/>
            <person name="Nabieva E.R."/>
            <person name="Penin A.A."/>
            <person name="Kondrashov A.S."/>
            <person name="Logacheva M.D."/>
        </authorList>
    </citation>
    <scope>NUCLEOTIDE SEQUENCE [LARGE SCALE GENOMIC DNA]</scope>
</reference>
<evidence type="ECO:0000256" key="1">
    <source>
        <dbReference type="SAM" id="MobiDB-lite"/>
    </source>
</evidence>
<comment type="caution">
    <text evidence="3">The sequence shown here is derived from an EMBL/GenBank/DDBJ whole genome shotgun (WGS) entry which is preliminary data.</text>
</comment>
<sequence length="211" mass="24449">GNSPDTDMDGGDDDNGEVSKQEWFDESDSGDDAIRIEIRKMGRNRRLIQATIGIEAGLERVWSILTDYERLPEFIPGLAVSKLVEKGEKFARVFQIGEQDLPLGLRFNAKGTMDCFEGEVEMLSNGRRREMEFMMVEGDFQVYEGKWCVEEVRVVGFGRVHLRFDSVMRRTMLSYMVDVKPKLWLPVQLVENRLCNEIRRNLSCFRHESQK</sequence>
<dbReference type="Gene3D" id="3.30.530.20">
    <property type="match status" value="1"/>
</dbReference>
<evidence type="ECO:0000259" key="2">
    <source>
        <dbReference type="Pfam" id="PF03364"/>
    </source>
</evidence>
<keyword evidence="4" id="KW-1185">Reference proteome</keyword>
<name>S8D127_9LAMI</name>
<dbReference type="PANTHER" id="PTHR34060:SF1">
    <property type="entry name" value="POLYKETIDE CYCLASE _ DEHYDRASE AND LIPID TRANSPORT PROTEIN"/>
    <property type="match status" value="1"/>
</dbReference>
<dbReference type="Pfam" id="PF03364">
    <property type="entry name" value="Polyketide_cyc"/>
    <property type="match status" value="1"/>
</dbReference>
<dbReference type="AlphaFoldDB" id="S8D127"/>
<dbReference type="InterPro" id="IPR023393">
    <property type="entry name" value="START-like_dom_sf"/>
</dbReference>
<dbReference type="Proteomes" id="UP000015453">
    <property type="component" value="Unassembled WGS sequence"/>
</dbReference>
<dbReference type="EMBL" id="AUSU01000417">
    <property type="protein sequence ID" value="EPS73464.1"/>
    <property type="molecule type" value="Genomic_DNA"/>
</dbReference>
<feature type="non-terminal residue" evidence="3">
    <location>
        <position position="1"/>
    </location>
</feature>
<protein>
    <submittedName>
        <fullName evidence="3">Polyketide cyclase / dehydrase and lipid transport protein</fullName>
    </submittedName>
</protein>
<evidence type="ECO:0000313" key="3">
    <source>
        <dbReference type="EMBL" id="EPS73464.1"/>
    </source>
</evidence>
<dbReference type="InterPro" id="IPR005031">
    <property type="entry name" value="COQ10_START"/>
</dbReference>
<proteinExistence type="predicted"/>
<dbReference type="OrthoDB" id="5732at2759"/>
<feature type="region of interest" description="Disordered" evidence="1">
    <location>
        <begin position="1"/>
        <end position="28"/>
    </location>
</feature>
<evidence type="ECO:0000313" key="4">
    <source>
        <dbReference type="Proteomes" id="UP000015453"/>
    </source>
</evidence>
<gene>
    <name evidence="3" type="ORF">M569_01295</name>
</gene>
<feature type="non-terminal residue" evidence="3">
    <location>
        <position position="211"/>
    </location>
</feature>